<keyword evidence="3" id="KW-1185">Reference proteome</keyword>
<protein>
    <submittedName>
        <fullName evidence="2">Uncharacterized protein</fullName>
    </submittedName>
</protein>
<evidence type="ECO:0000313" key="3">
    <source>
        <dbReference type="Proteomes" id="UP000199126"/>
    </source>
</evidence>
<name>A0A1H8V367_9EURY</name>
<organism evidence="2 3">
    <name type="scientific">Halogranum amylolyticum</name>
    <dbReference type="NCBI Taxonomy" id="660520"/>
    <lineage>
        <taxon>Archaea</taxon>
        <taxon>Methanobacteriati</taxon>
        <taxon>Methanobacteriota</taxon>
        <taxon>Stenosarchaea group</taxon>
        <taxon>Halobacteria</taxon>
        <taxon>Halobacteriales</taxon>
        <taxon>Haloferacaceae</taxon>
    </lineage>
</organism>
<evidence type="ECO:0000256" key="1">
    <source>
        <dbReference type="SAM" id="MobiDB-lite"/>
    </source>
</evidence>
<gene>
    <name evidence="2" type="ORF">SAMN04487948_1145</name>
</gene>
<sequence>MTLSRLHDQGFVCDKGAYWAIRLGAYDSHTTSLIALAAVSEQFEGDCYNENPDWDTNLPDLDEYEDTDADSEQA</sequence>
<dbReference type="Proteomes" id="UP000199126">
    <property type="component" value="Unassembled WGS sequence"/>
</dbReference>
<dbReference type="AlphaFoldDB" id="A0A1H8V367"/>
<reference evidence="3" key="1">
    <citation type="submission" date="2016-10" db="EMBL/GenBank/DDBJ databases">
        <authorList>
            <person name="Varghese N."/>
            <person name="Submissions S."/>
        </authorList>
    </citation>
    <scope>NUCLEOTIDE SEQUENCE [LARGE SCALE GENOMIC DNA]</scope>
    <source>
        <strain evidence="3">CGMCC 1.10121</strain>
    </source>
</reference>
<feature type="region of interest" description="Disordered" evidence="1">
    <location>
        <begin position="48"/>
        <end position="74"/>
    </location>
</feature>
<accession>A0A1H8V367</accession>
<evidence type="ECO:0000313" key="2">
    <source>
        <dbReference type="EMBL" id="SEP09932.1"/>
    </source>
</evidence>
<proteinExistence type="predicted"/>
<dbReference type="EMBL" id="FODV01000014">
    <property type="protein sequence ID" value="SEP09932.1"/>
    <property type="molecule type" value="Genomic_DNA"/>
</dbReference>
<feature type="compositionally biased region" description="Acidic residues" evidence="1">
    <location>
        <begin position="60"/>
        <end position="74"/>
    </location>
</feature>